<evidence type="ECO:0000256" key="6">
    <source>
        <dbReference type="SAM" id="Phobius"/>
    </source>
</evidence>
<evidence type="ECO:0000256" key="5">
    <source>
        <dbReference type="SAM" id="MobiDB-lite"/>
    </source>
</evidence>
<dbReference type="GO" id="GO:0016020">
    <property type="term" value="C:membrane"/>
    <property type="evidence" value="ECO:0007669"/>
    <property type="project" value="UniProtKB-SubCell"/>
</dbReference>
<dbReference type="PANTHER" id="PTHR43394">
    <property type="entry name" value="ATP-DEPENDENT PERMEASE MDL1, MITOCHONDRIAL"/>
    <property type="match status" value="1"/>
</dbReference>
<feature type="transmembrane region" description="Helical" evidence="6">
    <location>
        <begin position="892"/>
        <end position="917"/>
    </location>
</feature>
<feature type="transmembrane region" description="Helical" evidence="6">
    <location>
        <begin position="993"/>
        <end position="1018"/>
    </location>
</feature>
<keyword evidence="2 6" id="KW-0812">Transmembrane</keyword>
<protein>
    <recommendedName>
        <fullName evidence="7">ABC transmembrane type-1 domain-containing protein</fullName>
    </recommendedName>
</protein>
<evidence type="ECO:0000256" key="3">
    <source>
        <dbReference type="ARBA" id="ARBA00022989"/>
    </source>
</evidence>
<reference evidence="8" key="2">
    <citation type="journal article" date="2023" name="Microbiol Resour">
        <title>Decontamination and Annotation of the Draft Genome Sequence of the Oomycete Lagenidium giganteum ARSEF 373.</title>
        <authorList>
            <person name="Morgan W.R."/>
            <person name="Tartar A."/>
        </authorList>
    </citation>
    <scope>NUCLEOTIDE SEQUENCE</scope>
    <source>
        <strain evidence="8">ARSEF 373</strain>
    </source>
</reference>
<feature type="transmembrane region" description="Helical" evidence="6">
    <location>
        <begin position="107"/>
        <end position="126"/>
    </location>
</feature>
<dbReference type="SUPFAM" id="SSF52540">
    <property type="entry name" value="P-loop containing nucleoside triphosphate hydrolases"/>
    <property type="match status" value="2"/>
</dbReference>
<dbReference type="InterPro" id="IPR027417">
    <property type="entry name" value="P-loop_NTPase"/>
</dbReference>
<feature type="transmembrane region" description="Helical" evidence="6">
    <location>
        <begin position="389"/>
        <end position="410"/>
    </location>
</feature>
<organism evidence="8 9">
    <name type="scientific">Lagenidium giganteum</name>
    <dbReference type="NCBI Taxonomy" id="4803"/>
    <lineage>
        <taxon>Eukaryota</taxon>
        <taxon>Sar</taxon>
        <taxon>Stramenopiles</taxon>
        <taxon>Oomycota</taxon>
        <taxon>Peronosporomycetes</taxon>
        <taxon>Pythiales</taxon>
        <taxon>Pythiaceae</taxon>
    </lineage>
</organism>
<dbReference type="InterPro" id="IPR011527">
    <property type="entry name" value="ABC1_TM_dom"/>
</dbReference>
<dbReference type="InterPro" id="IPR039421">
    <property type="entry name" value="Type_1_exporter"/>
</dbReference>
<keyword evidence="9" id="KW-1185">Reference proteome</keyword>
<dbReference type="PANTHER" id="PTHR43394:SF18">
    <property type="entry name" value="ABC TRANSPORTER B FAMILY MEMBER 11-LIKE"/>
    <property type="match status" value="1"/>
</dbReference>
<dbReference type="Pfam" id="PF00664">
    <property type="entry name" value="ABC_membrane"/>
    <property type="match status" value="2"/>
</dbReference>
<name>A0AAV2YTM1_9STRA</name>
<dbReference type="GO" id="GO:0140359">
    <property type="term" value="F:ABC-type transporter activity"/>
    <property type="evidence" value="ECO:0007669"/>
    <property type="project" value="InterPro"/>
</dbReference>
<comment type="caution">
    <text evidence="8">The sequence shown here is derived from an EMBL/GenBank/DDBJ whole genome shotgun (WGS) entry which is preliminary data.</text>
</comment>
<accession>A0AAV2YTM1</accession>
<dbReference type="SUPFAM" id="SSF90123">
    <property type="entry name" value="ABC transporter transmembrane region"/>
    <property type="match status" value="2"/>
</dbReference>
<dbReference type="Gene3D" id="1.20.1560.10">
    <property type="entry name" value="ABC transporter type 1, transmembrane domain"/>
    <property type="match status" value="2"/>
</dbReference>
<reference evidence="8" key="1">
    <citation type="submission" date="2022-11" db="EMBL/GenBank/DDBJ databases">
        <authorList>
            <person name="Morgan W.R."/>
            <person name="Tartar A."/>
        </authorList>
    </citation>
    <scope>NUCLEOTIDE SEQUENCE</scope>
    <source>
        <strain evidence="8">ARSEF 373</strain>
    </source>
</reference>
<feature type="transmembrane region" description="Helical" evidence="6">
    <location>
        <begin position="366"/>
        <end position="383"/>
    </location>
</feature>
<evidence type="ECO:0000256" key="2">
    <source>
        <dbReference type="ARBA" id="ARBA00022692"/>
    </source>
</evidence>
<proteinExistence type="predicted"/>
<gene>
    <name evidence="8" type="ORF">N0F65_009216</name>
</gene>
<comment type="subcellular location">
    <subcellularLocation>
        <location evidence="1">Membrane</location>
        <topology evidence="1">Multi-pass membrane protein</topology>
    </subcellularLocation>
</comment>
<dbReference type="PROSITE" id="PS50929">
    <property type="entry name" value="ABC_TM1F"/>
    <property type="match status" value="2"/>
</dbReference>
<dbReference type="GO" id="GO:0005524">
    <property type="term" value="F:ATP binding"/>
    <property type="evidence" value="ECO:0007669"/>
    <property type="project" value="InterPro"/>
</dbReference>
<evidence type="ECO:0000313" key="8">
    <source>
        <dbReference type="EMBL" id="DAZ96653.1"/>
    </source>
</evidence>
<feature type="transmembrane region" description="Helical" evidence="6">
    <location>
        <begin position="180"/>
        <end position="201"/>
    </location>
</feature>
<evidence type="ECO:0000256" key="4">
    <source>
        <dbReference type="ARBA" id="ARBA00023136"/>
    </source>
</evidence>
<feature type="region of interest" description="Disordered" evidence="5">
    <location>
        <begin position="1"/>
        <end position="25"/>
    </location>
</feature>
<sequence>MFASPSASATAPPYPSPPSSASAATSHFHAFDRRSHAGAHVGTGTGSRRSSVTSIIMGGPRKGLDGVPTMEEGMAPTGFFDSRDFLHGALHQESWKALFYYATLHDMMAFCIGAVFAVLAGAALPLTGSILAKMLDAVYYETARAALPTDGSAAGSQAVNDAVVAHEFVVKTNDLKTLSVAFGLVAVNVFIANAMAIALFAKTATNQTIALRRATMSSLMYQEMQWVDDQADPSTISTRVLRESARVYEGVGLRLESWIRHVTQLLLGVVFALTTSWRLTLLLAMFLPFVWMTATALRTAKTQRRDMEADDYTRAAQVVQESVAQMKTVVALNMHMVLQRRYQEALEATSCLNAPRIAFVHGASTLLSMLLLVGGIWYGLYLYANSIEILTIGSMLSVVWCIFASALAILKLDVDIKYLQIAKEAAITLRCLVCRVPELDVREDGVQLKQCIGKVTLQDVSFHFLMGYDTLVCDGTSSRSSDALRDNSTLTSIADGTSGRGRHLSLMLRQKIALARCLLRDPRLWIVDETASCPFDESIPVLKIICTKPSTSSGTQRTAPPEREPRSVLYMPHNVRFAENALVDRVLVFGKGRVLEEGTHDELLHRRQSVYRELHMSEEVKRRRFAAAWTSFASSADAVPLHYNAHANAFAKTAAATSARGGALKSRQNVLESAMPSPVPTIAVVPTQLPQSRQDMNRRVPANEPSSRHHALFHSLTNIMLDAMAGRSQSASRKHVAARLWSLQPRHRCMEVVAMLCSLGKGASYPAMAFVIAHLIERVGHNQALPAADSSRVISEVTSHGLLLLAIAVVSTLLTIGQRYCFEHMGNKLVHYLRKRCFESVLQQELSFFVDPEHSLERVQSLLSEDIKRVKALGREGDCLQLQSQVILVSSVVLAIAWGNWKVGLLNVAFLPLLLFAQHTKYMSTSRTVVVHRSVPERTTLFDATVSDNIAVESVQKIATVAEYGIQYEMITRYSNALHPLQKGLRSRGTHNGLTAGLVDFAVCCGYLVVFIVASSLMQQDESVFVGFFRSVSVLMLGVYGLAESIALQQYSAEAFNVAWRVLDLIDLGSFAGNKEGGSLEQVNGRVEISHVFLSPPMEPERVLLEDFSLLMEPGSVTAIVGAKEASKQGIAALLLRYHDPLSGQVLLDGHNMCKLNAKWCRRRSTAIKADRIAVLSGGHIVEEGWTTEMKHRANGLFNEMLANHSFLAEGTRRGTLDSTGLGGPVMELPSIVSNGSGSECAVLESGVFEMTSEAFLVSESDVDYVIDHEIVRSFRSNKSAISDNTPSDYSGIAL</sequence>
<dbReference type="InterPro" id="IPR036640">
    <property type="entry name" value="ABC1_TM_sf"/>
</dbReference>
<keyword evidence="4 6" id="KW-0472">Membrane</keyword>
<evidence type="ECO:0000259" key="7">
    <source>
        <dbReference type="PROSITE" id="PS50929"/>
    </source>
</evidence>
<dbReference type="Gene3D" id="3.40.50.300">
    <property type="entry name" value="P-loop containing nucleotide triphosphate hydrolases"/>
    <property type="match status" value="3"/>
</dbReference>
<evidence type="ECO:0000256" key="1">
    <source>
        <dbReference type="ARBA" id="ARBA00004141"/>
    </source>
</evidence>
<evidence type="ECO:0000313" key="9">
    <source>
        <dbReference type="Proteomes" id="UP001146120"/>
    </source>
</evidence>
<feature type="transmembrane region" description="Helical" evidence="6">
    <location>
        <begin position="1024"/>
        <end position="1043"/>
    </location>
</feature>
<dbReference type="EMBL" id="DAKRPA010000160">
    <property type="protein sequence ID" value="DAZ96653.1"/>
    <property type="molecule type" value="Genomic_DNA"/>
</dbReference>
<feature type="domain" description="ABC transmembrane type-1" evidence="7">
    <location>
        <begin position="112"/>
        <end position="399"/>
    </location>
</feature>
<feature type="domain" description="ABC transmembrane type-1" evidence="7">
    <location>
        <begin position="752"/>
        <end position="1022"/>
    </location>
</feature>
<feature type="compositionally biased region" description="Low complexity" evidence="5">
    <location>
        <begin position="1"/>
        <end position="11"/>
    </location>
</feature>
<keyword evidence="3 6" id="KW-1133">Transmembrane helix</keyword>
<dbReference type="Proteomes" id="UP001146120">
    <property type="component" value="Unassembled WGS sequence"/>
</dbReference>